<organism evidence="2 3">
    <name type="scientific">Deinococcus maricopensis (strain DSM 21211 / LMG 22137 / NRRL B-23946 / LB-34)</name>
    <dbReference type="NCBI Taxonomy" id="709986"/>
    <lineage>
        <taxon>Bacteria</taxon>
        <taxon>Thermotogati</taxon>
        <taxon>Deinococcota</taxon>
        <taxon>Deinococci</taxon>
        <taxon>Deinococcales</taxon>
        <taxon>Deinococcaceae</taxon>
        <taxon>Deinococcus</taxon>
    </lineage>
</organism>
<feature type="domain" description="CN hydrolase" evidence="1">
    <location>
        <begin position="6"/>
        <end position="265"/>
    </location>
</feature>
<proteinExistence type="predicted"/>
<dbReference type="Proteomes" id="UP000008635">
    <property type="component" value="Chromosome"/>
</dbReference>
<dbReference type="EMBL" id="CP002454">
    <property type="protein sequence ID" value="ADV68811.1"/>
    <property type="molecule type" value="Genomic_DNA"/>
</dbReference>
<dbReference type="InterPro" id="IPR003010">
    <property type="entry name" value="C-N_Hydrolase"/>
</dbReference>
<dbReference type="Gene3D" id="3.60.110.10">
    <property type="entry name" value="Carbon-nitrogen hydrolase"/>
    <property type="match status" value="1"/>
</dbReference>
<dbReference type="RefSeq" id="WP_013558314.1">
    <property type="nucleotide sequence ID" value="NC_014958.1"/>
</dbReference>
<dbReference type="Pfam" id="PF00795">
    <property type="entry name" value="CN_hydrolase"/>
    <property type="match status" value="1"/>
</dbReference>
<protein>
    <submittedName>
        <fullName evidence="2">Nitrilase/cyanide hydratase and apolipoprotein N-acyltransferase</fullName>
    </submittedName>
</protein>
<keyword evidence="3" id="KW-1185">Reference proteome</keyword>
<evidence type="ECO:0000313" key="3">
    <source>
        <dbReference type="Proteomes" id="UP000008635"/>
    </source>
</evidence>
<reference evidence="3" key="2">
    <citation type="submission" date="2011-01" db="EMBL/GenBank/DDBJ databases">
        <title>The complete genome of Deinococcus maricopensis DSM 21211.</title>
        <authorList>
            <consortium name="US DOE Joint Genome Institute (JGI-PGF)"/>
            <person name="Lucas S."/>
            <person name="Copeland A."/>
            <person name="Lapidus A."/>
            <person name="Goodwin L."/>
            <person name="Pitluck S."/>
            <person name="Kyrpides N."/>
            <person name="Mavromatis K."/>
            <person name="Pagani I."/>
            <person name="Ivanova N."/>
            <person name="Ovchinnikova G."/>
            <person name="Zeytun A."/>
            <person name="Detter J.C."/>
            <person name="Han C."/>
            <person name="Land M."/>
            <person name="Hauser L."/>
            <person name="Markowitz V."/>
            <person name="Cheng J.-F."/>
            <person name="Hugenholtz P."/>
            <person name="Woyke T."/>
            <person name="Wu D."/>
            <person name="Pukall R."/>
            <person name="Gehrich-Schroeter G."/>
            <person name="Brambilla E."/>
            <person name="Klenk H.-P."/>
            <person name="Eisen J.A."/>
        </authorList>
    </citation>
    <scope>NUCLEOTIDE SEQUENCE [LARGE SCALE GENOMIC DNA]</scope>
    <source>
        <strain evidence="3">DSM 21211 / LMG 22137 / NRRL B-23946 / LB-34</strain>
    </source>
</reference>
<dbReference type="HOGENOM" id="CLU_030130_5_0_0"/>
<dbReference type="GO" id="GO:0016746">
    <property type="term" value="F:acyltransferase activity"/>
    <property type="evidence" value="ECO:0007669"/>
    <property type="project" value="UniProtKB-KW"/>
</dbReference>
<evidence type="ECO:0000313" key="2">
    <source>
        <dbReference type="EMBL" id="ADV68811.1"/>
    </source>
</evidence>
<dbReference type="eggNOG" id="COG0388">
    <property type="taxonomic scope" value="Bacteria"/>
</dbReference>
<keyword evidence="2" id="KW-0449">Lipoprotein</keyword>
<dbReference type="SUPFAM" id="SSF56317">
    <property type="entry name" value="Carbon-nitrogen hydrolase"/>
    <property type="match status" value="1"/>
</dbReference>
<keyword evidence="2" id="KW-0808">Transferase</keyword>
<dbReference type="PANTHER" id="PTHR23088">
    <property type="entry name" value="NITRILASE-RELATED"/>
    <property type="match status" value="1"/>
</dbReference>
<dbReference type="AlphaFoldDB" id="E8U3W8"/>
<reference evidence="2 3" key="1">
    <citation type="journal article" date="2011" name="Stand. Genomic Sci.">
        <title>Complete genome sequence of Deinococcus maricopensis type strain (LB-34).</title>
        <authorList>
            <person name="Pukall R."/>
            <person name="Zeytun A."/>
            <person name="Lucas S."/>
            <person name="Lapidus A."/>
            <person name="Hammon N."/>
            <person name="Deshpande S."/>
            <person name="Nolan M."/>
            <person name="Cheng J.F."/>
            <person name="Pitluck S."/>
            <person name="Liolios K."/>
            <person name="Pagani I."/>
            <person name="Mikhailova N."/>
            <person name="Ivanova N."/>
            <person name="Mavromatis K."/>
            <person name="Pati A."/>
            <person name="Tapia R."/>
            <person name="Han C."/>
            <person name="Goodwin L."/>
            <person name="Chen A."/>
            <person name="Palaniappan K."/>
            <person name="Land M."/>
            <person name="Hauser L."/>
            <person name="Chang Y.J."/>
            <person name="Jeffries C.D."/>
            <person name="Brambilla E.M."/>
            <person name="Rohde M."/>
            <person name="Goker M."/>
            <person name="Detter J.C."/>
            <person name="Woyke T."/>
            <person name="Bristow J."/>
            <person name="Eisen J.A."/>
            <person name="Markowitz V."/>
            <person name="Hugenholtz P."/>
            <person name="Kyrpides N.C."/>
            <person name="Klenk H.P."/>
        </authorList>
    </citation>
    <scope>NUCLEOTIDE SEQUENCE [LARGE SCALE GENOMIC DNA]</scope>
    <source>
        <strain evidence="3">DSM 21211 / LMG 22137 / NRRL B-23946 / LB-34</strain>
    </source>
</reference>
<dbReference type="CDD" id="cd07574">
    <property type="entry name" value="nitrilase_Rim1_like"/>
    <property type="match status" value="1"/>
</dbReference>
<sequence>MTPDVIRVASAQYPVGYFAHWDDFEAKLSTWVQDAARADAQLLVFPEYASLELVSLCSEAVQRDVRAQLPAMQAFLPALHALHERLARDTGTYILGGSVPVEAASDVFVNRAHLYGPDGTRAWQDKLVMTRFEDDQWGVNPGHGLSVFDTALGRLGVNICYDSEFPHLARAQAEAGMEVLLVPSCTESAWGYHRVRTGSLARALENQVYAVHAPLVGEAPWTEAIDKNSGAAGVYTPSDNGLPADGLLALGRMNEPAWLHATLDLALTRAVRADGHVLNARDYPKAAARTADGAGLWRV</sequence>
<dbReference type="PROSITE" id="PS50263">
    <property type="entry name" value="CN_HYDROLASE"/>
    <property type="match status" value="1"/>
</dbReference>
<keyword evidence="2" id="KW-0012">Acyltransferase</keyword>
<evidence type="ECO:0000259" key="1">
    <source>
        <dbReference type="PROSITE" id="PS50263"/>
    </source>
</evidence>
<dbReference type="KEGG" id="dmr:Deima_3183"/>
<dbReference type="STRING" id="709986.Deima_3183"/>
<accession>E8U3W8</accession>
<gene>
    <name evidence="2" type="ordered locus">Deima_3183</name>
</gene>
<dbReference type="InterPro" id="IPR036526">
    <property type="entry name" value="C-N_Hydrolase_sf"/>
</dbReference>
<name>E8U3W8_DEIML</name>
<dbReference type="PANTHER" id="PTHR23088:SF50">
    <property type="entry name" value="HYDROLASE YHCX"/>
    <property type="match status" value="1"/>
</dbReference>